<feature type="compositionally biased region" description="Acidic residues" evidence="3">
    <location>
        <begin position="1186"/>
        <end position="1196"/>
    </location>
</feature>
<feature type="compositionally biased region" description="Acidic residues" evidence="3">
    <location>
        <begin position="1035"/>
        <end position="1046"/>
    </location>
</feature>
<feature type="region of interest" description="Disordered" evidence="3">
    <location>
        <begin position="1302"/>
        <end position="1451"/>
    </location>
</feature>
<feature type="region of interest" description="Disordered" evidence="3">
    <location>
        <begin position="45"/>
        <end position="238"/>
    </location>
</feature>
<dbReference type="CDD" id="cd00170">
    <property type="entry name" value="SEC14"/>
    <property type="match status" value="1"/>
</dbReference>
<organism evidence="5 6">
    <name type="scientific">Stichopus japonicus</name>
    <name type="common">Sea cucumber</name>
    <dbReference type="NCBI Taxonomy" id="307972"/>
    <lineage>
        <taxon>Eukaryota</taxon>
        <taxon>Metazoa</taxon>
        <taxon>Echinodermata</taxon>
        <taxon>Eleutherozoa</taxon>
        <taxon>Echinozoa</taxon>
        <taxon>Holothuroidea</taxon>
        <taxon>Aspidochirotacea</taxon>
        <taxon>Aspidochirotida</taxon>
        <taxon>Stichopodidae</taxon>
        <taxon>Apostichopus</taxon>
    </lineage>
</organism>
<reference evidence="5 6" key="1">
    <citation type="journal article" date="2017" name="PLoS Biol.">
        <title>The sea cucumber genome provides insights into morphological evolution and visceral regeneration.</title>
        <authorList>
            <person name="Zhang X."/>
            <person name="Sun L."/>
            <person name="Yuan J."/>
            <person name="Sun Y."/>
            <person name="Gao Y."/>
            <person name="Zhang L."/>
            <person name="Li S."/>
            <person name="Dai H."/>
            <person name="Hamel J.F."/>
            <person name="Liu C."/>
            <person name="Yu Y."/>
            <person name="Liu S."/>
            <person name="Lin W."/>
            <person name="Guo K."/>
            <person name="Jin S."/>
            <person name="Xu P."/>
            <person name="Storey K.B."/>
            <person name="Huan P."/>
            <person name="Zhang T."/>
            <person name="Zhou Y."/>
            <person name="Zhang J."/>
            <person name="Lin C."/>
            <person name="Li X."/>
            <person name="Xing L."/>
            <person name="Huo D."/>
            <person name="Sun M."/>
            <person name="Wang L."/>
            <person name="Mercier A."/>
            <person name="Li F."/>
            <person name="Yang H."/>
            <person name="Xiang J."/>
        </authorList>
    </citation>
    <scope>NUCLEOTIDE SEQUENCE [LARGE SCALE GENOMIC DNA]</scope>
    <source>
        <strain evidence="5">Shaxun</strain>
        <tissue evidence="5">Muscle</tissue>
    </source>
</reference>
<dbReference type="GO" id="GO:0005737">
    <property type="term" value="C:cytoplasm"/>
    <property type="evidence" value="ECO:0007669"/>
    <property type="project" value="UniProtKB-SubCell"/>
</dbReference>
<feature type="region of interest" description="Disordered" evidence="3">
    <location>
        <begin position="1493"/>
        <end position="1530"/>
    </location>
</feature>
<feature type="compositionally biased region" description="Basic and acidic residues" evidence="3">
    <location>
        <begin position="1559"/>
        <end position="1572"/>
    </location>
</feature>
<feature type="compositionally biased region" description="Basic and acidic residues" evidence="3">
    <location>
        <begin position="1270"/>
        <end position="1281"/>
    </location>
</feature>
<feature type="compositionally biased region" description="Acidic residues" evidence="3">
    <location>
        <begin position="307"/>
        <end position="325"/>
    </location>
</feature>
<accession>A0A2G8JEG9</accession>
<keyword evidence="6" id="KW-1185">Reference proteome</keyword>
<dbReference type="Gene3D" id="3.40.525.10">
    <property type="entry name" value="CRAL-TRIO lipid binding domain"/>
    <property type="match status" value="1"/>
</dbReference>
<feature type="compositionally biased region" description="Basic and acidic residues" evidence="3">
    <location>
        <begin position="1597"/>
        <end position="1607"/>
    </location>
</feature>
<feature type="compositionally biased region" description="Low complexity" evidence="3">
    <location>
        <begin position="2151"/>
        <end position="2163"/>
    </location>
</feature>
<dbReference type="GO" id="GO:0005096">
    <property type="term" value="F:GTPase activator activity"/>
    <property type="evidence" value="ECO:0007669"/>
    <property type="project" value="TreeGrafter"/>
</dbReference>
<dbReference type="PROSITE" id="PS50191">
    <property type="entry name" value="CRAL_TRIO"/>
    <property type="match status" value="1"/>
</dbReference>
<dbReference type="InterPro" id="IPR001251">
    <property type="entry name" value="CRAL-TRIO_dom"/>
</dbReference>
<feature type="compositionally biased region" description="Basic and acidic residues" evidence="3">
    <location>
        <begin position="2286"/>
        <end position="2307"/>
    </location>
</feature>
<feature type="compositionally biased region" description="Acidic residues" evidence="3">
    <location>
        <begin position="1328"/>
        <end position="1337"/>
    </location>
</feature>
<feature type="compositionally biased region" description="Polar residues" evidence="3">
    <location>
        <begin position="1348"/>
        <end position="1367"/>
    </location>
</feature>
<evidence type="ECO:0000313" key="6">
    <source>
        <dbReference type="Proteomes" id="UP000230750"/>
    </source>
</evidence>
<name>A0A2G8JEG9_STIJA</name>
<evidence type="ECO:0000256" key="1">
    <source>
        <dbReference type="ARBA" id="ARBA00004496"/>
    </source>
</evidence>
<dbReference type="Proteomes" id="UP000230750">
    <property type="component" value="Unassembled WGS sequence"/>
</dbReference>
<sequence>MKEIKLPKNLEMIATLDASGNEVQGEHAGEQTTISELKSFLGVLNGEEHIHGDDNSQSDDKGNDVSDDGLTWGTVEEDGVHTEEDESDDVSGQSSDAPLLSEGALSNDRESAEHIIVHERPTQSEIGIEIEAGKSDSDLKYSSDNADSSDHCPSEGDKDTRQGSFDETSQQNSSFAMFTSKVGTSQKFDVQESDNGNGASDCGGTINDDKSLSSDQNEIDMMDEKKIDDETNEDDSMTISEDLQVNSLQELHSEYQHHIAEKMQFGQTEKVVDHFFTPVDNQNLRGSEDHTENDFIEDVSMNKFAPDESEDDERSSQEEVDEEGIDGGLVGNALSNPSIIEVGLTSGSDVSSRGEQDNIGDFSSMMTNEHDENEISVSIFGDTSHKSSLLDVDTQNVDENVSRGQTKENIQTNPFANEVDEIFNVNENLTTEQDGTQVVPFEHELSSEMITGTTNDQKFDISVESTSEITVFEEPKQDTHKNMHARGSQVQLESSLQTNPFGAGELSNGKRSFRAEDKDILGDEIIDISTGGTSDVIPVLQHKLKVHETSYESQPMGNPQTNPFVGEMKILSDRNPFMETDKEDISDQDLSSQMMQTSDDYAMVESSVDTSSFASPSLLLIKGDEHQDQEKFIEGPADQHGQTNPFDVEMGGLFDEKLISNSDQDIWDPEKSVMQGIEGSSFVSYSQEDDTGDHSHTEEEQITALYEGNLESNPFTSGSGLFYDPSSKTDENTNGIEIGADELVASKEITNHEKSPDWKPPVPSDGNQLDGEMSKIVSIEVFETGYSSEEEVADCVDTTKEKESLKMVGYDKDDEDDTEVCPETMETGELVLNGNPNTPFVFDMSNQQVEEKGLIDIMAVEETENQFGSDDMDKTQEDKPDSEEEKNRGSITVSEEGLTTEVPSSERDSNADKTFDFLPDVDVLPSKSVDDTVIEDQHIVEENENSVCSTRQEGESQKEIDQDDMDYDGNDALLELSVTSKKVDKEMAEHQVEMEDKGDEDVKELTVESLEVHPTVYSLKDVGNHKDQESQEMDRFEEDSVEEEEKPTEVDYNDMGFNDSSQFTISDGNEALLELSVASKKEEQELAGHQEMEQEDEDVIKEQAVESLQVCPTVHSSKDLEIHKDQESQEMDRSEDEEEEKPREVDSNDVGFKDSSQFTIKDDKEALLELSVTSKKEDQEMTGYQEMEDEVDEDVVKEEAVESLEVHPTVLSPKDVGNHKDEESQEMDRSEDEEEEKPREVDYNDMDFNDSSQFTINDGNDASLELSVTSKKEDQEMSEHQEMEDEDEVVVKEQAVGLLEAHLTVHSPKDVGNHKDQESQEMDRSEADSAEEEEEPREVDYNDMGFNDSCQLTINDGNDSLSELSVTSKKEEQELAGHQEMEDDGDEDVVKDEVVEPLEAHPTVHSSKDLEYHKDQVSHEVDRSEEEEKPREVDYNDMGFNDSSHFTINDDGNDALLELSVTSKKEDQETSEYQEMVDEGDEDVVKEEAVELLEAHPTVHSSKDLEYHKDEESQQMNSSEDEEEEKPREVDYNDIEFNDSSHFTINDGNEALLELSITSKKEEQELAGHHEMEDDGNEDVVKEEVVEPLEAHPTVHSSKDLEYHKDEESQEMDSSEDEEEEKPREVDYNDMGFNDSSQFTINNGNDALLELSVTSKKEDQEISEQQEMEYESDEDVDPLEAHPTVHSSKDVEYHTDQESQEMDRSEEDSEEEEEKPREVDYNDMGFNDSSQLTINDGNDDLLELSVISKKEDQEMSEHKVEKESLNVQLTLDPSMDMNNQEEQELNENNRDEEVSSKPEEENPREVDHNEMDYAYSSQFTINDDGNYALLELSVTSKKEDQEITGHQIEKEDEHEEEVIKKQTVEPLKVHPTADLSKDVENHQEQESFEIDGDEGSIEEEENPREVDHNEMDFKHEYQFVVNDEERDVLKLSDDLNLLTVEHKESQLDEVAVFVEDSVASDERVMDTMEESKEVNAGGEHGVIKLDDGEFKVSTGGRTTEYEDEVNKMSIKTEDYCIISEIIDGIISQIVDDKMENDLVTRERTTENALFKREAEEEQENVITSTHNKYPQEEEITRKVEEMNPESCPSGMKQDDVSLSYKKPVQISSNFSDLEAKQFELSLKPPGTKEMTSPVLSDLSESGVDMSPNHQSSSPKVRPSSLSLSDMSINSNKGASVALAHMDTPTVLSPSLDSLSSYSHEGYFASPDFEDDTPTPGMSDVKSLGGMETDEPAYKRALSVDSELNRNVNRGWSDNQSLLDAILLTQKSREELTEETPQAEADMSADTDQHGAEDKTTDEAREAERGEAEGAEEDDMDNISIKITRKDPPSITPEVQALVDEADGGRGRLDTLLSDTSIGDFDYGDDDDDDDDDEDESDREAKGAYSGAADSPNRKRLSAELALNLEDGTSITTEVIDAAYPAVLTPSSTEMSWDGYYGNTMNAVIVIASCYLPEKSRKDYEYVMHNLFLYVVSSLELLVAQDYIIVYFHGAAPRTKIPSLAWMKRCYQMIDRRLKKNLKGLYIIHPTGWLKTVITFTRPFISAKFYRKLKFIYKLSDLEKVISMEYIYIPEEVQRFDDTKQEK</sequence>
<feature type="region of interest" description="Disordered" evidence="3">
    <location>
        <begin position="1463"/>
        <end position="1482"/>
    </location>
</feature>
<feature type="region of interest" description="Disordered" evidence="3">
    <location>
        <begin position="2123"/>
        <end position="2163"/>
    </location>
</feature>
<dbReference type="GO" id="GO:0007264">
    <property type="term" value="P:small GTPase-mediated signal transduction"/>
    <property type="evidence" value="ECO:0007669"/>
    <property type="project" value="TreeGrafter"/>
</dbReference>
<proteinExistence type="predicted"/>
<feature type="compositionally biased region" description="Basic and acidic residues" evidence="3">
    <location>
        <begin position="1687"/>
        <end position="1703"/>
    </location>
</feature>
<keyword evidence="2" id="KW-0963">Cytoplasm</keyword>
<dbReference type="PANTHER" id="PTHR45808:SF2">
    <property type="entry name" value="RHO GTPASE-ACTIVATING PROTEIN 68F"/>
    <property type="match status" value="1"/>
</dbReference>
<feature type="compositionally biased region" description="Polar residues" evidence="3">
    <location>
        <begin position="1727"/>
        <end position="1736"/>
    </location>
</feature>
<feature type="compositionally biased region" description="Acidic residues" evidence="3">
    <location>
        <begin position="1381"/>
        <end position="1390"/>
    </location>
</feature>
<dbReference type="SMART" id="SM00516">
    <property type="entry name" value="SEC14"/>
    <property type="match status" value="1"/>
</dbReference>
<dbReference type="EMBL" id="MRZV01002272">
    <property type="protein sequence ID" value="PIK34134.1"/>
    <property type="molecule type" value="Genomic_DNA"/>
</dbReference>
<feature type="compositionally biased region" description="Basic and acidic residues" evidence="3">
    <location>
        <begin position="46"/>
        <end position="64"/>
    </location>
</feature>
<feature type="compositionally biased region" description="Basic and acidic residues" evidence="3">
    <location>
        <begin position="148"/>
        <end position="161"/>
    </location>
</feature>
<feature type="compositionally biased region" description="Polar residues" evidence="3">
    <location>
        <begin position="162"/>
        <end position="198"/>
    </location>
</feature>
<comment type="subcellular location">
    <subcellularLocation>
        <location evidence="1">Cytoplasm</location>
    </subcellularLocation>
</comment>
<feature type="compositionally biased region" description="Basic and acidic residues" evidence="3">
    <location>
        <begin position="1368"/>
        <end position="1380"/>
    </location>
</feature>
<feature type="compositionally biased region" description="Basic and acidic residues" evidence="3">
    <location>
        <begin position="1216"/>
        <end position="1228"/>
    </location>
</feature>
<feature type="compositionally biased region" description="Basic and acidic residues" evidence="3">
    <location>
        <begin position="1787"/>
        <end position="1809"/>
    </location>
</feature>
<feature type="compositionally biased region" description="Acidic residues" evidence="3">
    <location>
        <begin position="2361"/>
        <end position="2377"/>
    </location>
</feature>
<dbReference type="PANTHER" id="PTHR45808">
    <property type="entry name" value="RHO GTPASE-ACTIVATING PROTEIN 68F"/>
    <property type="match status" value="1"/>
</dbReference>
<feature type="compositionally biased region" description="Basic and acidic residues" evidence="3">
    <location>
        <begin position="904"/>
        <end position="915"/>
    </location>
</feature>
<dbReference type="InterPro" id="IPR036865">
    <property type="entry name" value="CRAL-TRIO_dom_sf"/>
</dbReference>
<feature type="compositionally biased region" description="Basic and acidic residues" evidence="3">
    <location>
        <begin position="131"/>
        <end position="141"/>
    </location>
</feature>
<feature type="compositionally biased region" description="Basic and acidic residues" evidence="3">
    <location>
        <begin position="1116"/>
        <end position="1132"/>
    </location>
</feature>
<protein>
    <recommendedName>
        <fullName evidence="4">CRAL-TRIO domain-containing protein</fullName>
    </recommendedName>
</protein>
<feature type="compositionally biased region" description="Polar residues" evidence="3">
    <location>
        <begin position="1634"/>
        <end position="1645"/>
    </location>
</feature>
<feature type="region of interest" description="Disordered" evidence="3">
    <location>
        <begin position="1171"/>
        <end position="1289"/>
    </location>
</feature>
<feature type="region of interest" description="Disordered" evidence="3">
    <location>
        <begin position="1555"/>
        <end position="1809"/>
    </location>
</feature>
<feature type="compositionally biased region" description="Basic and acidic residues" evidence="3">
    <location>
        <begin position="1307"/>
        <end position="1327"/>
    </location>
</feature>
<feature type="region of interest" description="Disordered" evidence="3">
    <location>
        <begin position="1082"/>
        <end position="1159"/>
    </location>
</feature>
<feature type="domain" description="CRAL-TRIO" evidence="4">
    <location>
        <begin position="2411"/>
        <end position="2580"/>
    </location>
</feature>
<feature type="region of interest" description="Disordered" evidence="3">
    <location>
        <begin position="1836"/>
        <end position="1907"/>
    </location>
</feature>
<evidence type="ECO:0000256" key="3">
    <source>
        <dbReference type="SAM" id="MobiDB-lite"/>
    </source>
</evidence>
<feature type="compositionally biased region" description="Basic and acidic residues" evidence="3">
    <location>
        <begin position="1501"/>
        <end position="1512"/>
    </location>
</feature>
<feature type="compositionally biased region" description="Basic and acidic residues" evidence="3">
    <location>
        <begin position="1836"/>
        <end position="1863"/>
    </location>
</feature>
<feature type="region of interest" description="Disordered" evidence="3">
    <location>
        <begin position="1016"/>
        <end position="1064"/>
    </location>
</feature>
<evidence type="ECO:0000259" key="4">
    <source>
        <dbReference type="PROSITE" id="PS50191"/>
    </source>
</evidence>
<dbReference type="FunFam" id="3.40.525.10:FF:000001">
    <property type="entry name" value="BCL2/adenovirus E1B protein-interacting protein 2"/>
    <property type="match status" value="1"/>
</dbReference>
<feature type="region of interest" description="Disordered" evidence="3">
    <location>
        <begin position="2269"/>
        <end position="2392"/>
    </location>
</feature>
<dbReference type="OrthoDB" id="19923at2759"/>
<feature type="region of interest" description="Disordered" evidence="3">
    <location>
        <begin position="942"/>
        <end position="968"/>
    </location>
</feature>
<feature type="compositionally biased region" description="Polar residues" evidence="3">
    <location>
        <begin position="1249"/>
        <end position="1260"/>
    </location>
</feature>
<evidence type="ECO:0000313" key="5">
    <source>
        <dbReference type="EMBL" id="PIK34134.1"/>
    </source>
</evidence>
<evidence type="ECO:0000256" key="2">
    <source>
        <dbReference type="ARBA" id="ARBA00022490"/>
    </source>
</evidence>
<feature type="compositionally biased region" description="Acidic residues" evidence="3">
    <location>
        <begin position="1661"/>
        <end position="1678"/>
    </location>
</feature>
<dbReference type="STRING" id="307972.A0A2G8JEG9"/>
<feature type="compositionally biased region" description="Basic and acidic residues" evidence="3">
    <location>
        <begin position="1082"/>
        <end position="1092"/>
    </location>
</feature>
<feature type="region of interest" description="Disordered" evidence="3">
    <location>
        <begin position="299"/>
        <end position="333"/>
    </location>
</feature>
<gene>
    <name evidence="5" type="ORF">BSL78_29040</name>
</gene>
<feature type="compositionally biased region" description="Acidic residues" evidence="3">
    <location>
        <begin position="1886"/>
        <end position="1902"/>
    </location>
</feature>
<feature type="region of interest" description="Disordered" evidence="3">
    <location>
        <begin position="2202"/>
        <end position="2233"/>
    </location>
</feature>
<feature type="compositionally biased region" description="Basic and acidic residues" evidence="3">
    <location>
        <begin position="1022"/>
        <end position="1034"/>
    </location>
</feature>
<feature type="compositionally biased region" description="Acidic residues" evidence="3">
    <location>
        <begin position="1608"/>
        <end position="1620"/>
    </location>
</feature>
<feature type="compositionally biased region" description="Acidic residues" evidence="3">
    <location>
        <begin position="1704"/>
        <end position="1713"/>
    </location>
</feature>
<comment type="caution">
    <text evidence="5">The sequence shown here is derived from an EMBL/GenBank/DDBJ whole genome shotgun (WGS) entry which is preliminary data.</text>
</comment>
<dbReference type="Pfam" id="PF13716">
    <property type="entry name" value="CRAL_TRIO_2"/>
    <property type="match status" value="1"/>
</dbReference>
<dbReference type="SUPFAM" id="SSF52087">
    <property type="entry name" value="CRAL/TRIO domain"/>
    <property type="match status" value="1"/>
</dbReference>
<feature type="compositionally biased region" description="Basic and acidic residues" evidence="3">
    <location>
        <begin position="1406"/>
        <end position="1434"/>
    </location>
</feature>
<feature type="compositionally biased region" description="Acidic residues" evidence="3">
    <location>
        <begin position="1469"/>
        <end position="1482"/>
    </location>
</feature>
<feature type="compositionally biased region" description="Basic and acidic residues" evidence="3">
    <location>
        <begin position="1748"/>
        <end position="1764"/>
    </location>
</feature>
<feature type="region of interest" description="Disordered" evidence="3">
    <location>
        <begin position="863"/>
        <end position="916"/>
    </location>
</feature>
<feature type="compositionally biased region" description="Basic and acidic residues" evidence="3">
    <location>
        <begin position="107"/>
        <end position="122"/>
    </location>
</feature>
<feature type="compositionally biased region" description="Basic and acidic residues" evidence="3">
    <location>
        <begin position="1875"/>
        <end position="1885"/>
    </location>
</feature>
<feature type="non-terminal residue" evidence="5">
    <location>
        <position position="2582"/>
    </location>
</feature>